<name>A0A6C0H748_9ZZZZ</name>
<dbReference type="AlphaFoldDB" id="A0A6C0H748"/>
<reference evidence="2" key="1">
    <citation type="journal article" date="2020" name="Nature">
        <title>Giant virus diversity and host interactions through global metagenomics.</title>
        <authorList>
            <person name="Schulz F."/>
            <person name="Roux S."/>
            <person name="Paez-Espino D."/>
            <person name="Jungbluth S."/>
            <person name="Walsh D.A."/>
            <person name="Denef V.J."/>
            <person name="McMahon K.D."/>
            <person name="Konstantinidis K.T."/>
            <person name="Eloe-Fadrosh E.A."/>
            <person name="Kyrpides N.C."/>
            <person name="Woyke T."/>
        </authorList>
    </citation>
    <scope>NUCLEOTIDE SEQUENCE</scope>
    <source>
        <strain evidence="2">GVMAG-M-3300023179-82</strain>
    </source>
</reference>
<feature type="transmembrane region" description="Helical" evidence="1">
    <location>
        <begin position="49"/>
        <end position="70"/>
    </location>
</feature>
<evidence type="ECO:0000313" key="2">
    <source>
        <dbReference type="EMBL" id="QHT76402.1"/>
    </source>
</evidence>
<feature type="transmembrane region" description="Helical" evidence="1">
    <location>
        <begin position="25"/>
        <end position="43"/>
    </location>
</feature>
<evidence type="ECO:0000256" key="1">
    <source>
        <dbReference type="SAM" id="Phobius"/>
    </source>
</evidence>
<accession>A0A6C0H748</accession>
<keyword evidence="1" id="KW-0812">Transmembrane</keyword>
<proteinExistence type="predicted"/>
<protein>
    <submittedName>
        <fullName evidence="2">Uncharacterized protein</fullName>
    </submittedName>
</protein>
<keyword evidence="1" id="KW-0472">Membrane</keyword>
<organism evidence="2">
    <name type="scientific">viral metagenome</name>
    <dbReference type="NCBI Taxonomy" id="1070528"/>
    <lineage>
        <taxon>unclassified sequences</taxon>
        <taxon>metagenomes</taxon>
        <taxon>organismal metagenomes</taxon>
    </lineage>
</organism>
<dbReference type="EMBL" id="MN739896">
    <property type="protein sequence ID" value="QHT76402.1"/>
    <property type="molecule type" value="Genomic_DNA"/>
</dbReference>
<sequence>MHNPYMEETYYDDLNKSCYLKPININYYIFHCIMSIIAVFLAVTCNKELNIISLIAALFFPYLYIIYSLIYHKGICCLKP</sequence>
<keyword evidence="1" id="KW-1133">Transmembrane helix</keyword>